<proteinExistence type="predicted"/>
<accession>A0AAU8JM50</accession>
<dbReference type="InterPro" id="IPR007627">
    <property type="entry name" value="RNA_pol_sigma70_r2"/>
</dbReference>
<dbReference type="GO" id="GO:0016987">
    <property type="term" value="F:sigma factor activity"/>
    <property type="evidence" value="ECO:0007669"/>
    <property type="project" value="UniProtKB-KW"/>
</dbReference>
<keyword evidence="4" id="KW-0804">Transcription</keyword>
<dbReference type="EMBL" id="CP159837">
    <property type="protein sequence ID" value="XCM39098.1"/>
    <property type="molecule type" value="Genomic_DNA"/>
</dbReference>
<dbReference type="PANTHER" id="PTHR43133">
    <property type="entry name" value="RNA POLYMERASE ECF-TYPE SIGMA FACTO"/>
    <property type="match status" value="1"/>
</dbReference>
<evidence type="ECO:0000256" key="3">
    <source>
        <dbReference type="ARBA" id="ARBA00023125"/>
    </source>
</evidence>
<reference evidence="6" key="1">
    <citation type="submission" date="2024-07" db="EMBL/GenBank/DDBJ databases">
        <authorList>
            <person name="Kim Y.J."/>
            <person name="Jeong J.Y."/>
        </authorList>
    </citation>
    <scope>NUCLEOTIDE SEQUENCE</scope>
    <source>
        <strain evidence="6">GIHE-MW2</strain>
    </source>
</reference>
<dbReference type="GO" id="GO:0006352">
    <property type="term" value="P:DNA-templated transcription initiation"/>
    <property type="evidence" value="ECO:0007669"/>
    <property type="project" value="InterPro"/>
</dbReference>
<evidence type="ECO:0000259" key="5">
    <source>
        <dbReference type="Pfam" id="PF04542"/>
    </source>
</evidence>
<dbReference type="InterPro" id="IPR039425">
    <property type="entry name" value="RNA_pol_sigma-70-like"/>
</dbReference>
<dbReference type="SUPFAM" id="SSF88946">
    <property type="entry name" value="Sigma2 domain of RNA polymerase sigma factors"/>
    <property type="match status" value="1"/>
</dbReference>
<sequence>MVREQDTGVEAIFWSQWQEHRDYLYRCCLKYLGNSTDAQDALSEAMLKAWDKIRTTAQPIQNIKAWLVKLTYHHYIDIRRKRGYLTGLAPEAELVSQEETPVGAA</sequence>
<dbReference type="RefSeq" id="WP_054466309.1">
    <property type="nucleotide sequence ID" value="NZ_CP159837.1"/>
</dbReference>
<dbReference type="PANTHER" id="PTHR43133:SF8">
    <property type="entry name" value="RNA POLYMERASE SIGMA FACTOR HI_1459-RELATED"/>
    <property type="match status" value="1"/>
</dbReference>
<gene>
    <name evidence="6" type="ORF">ABWT76_001995</name>
</gene>
<evidence type="ECO:0000256" key="4">
    <source>
        <dbReference type="ARBA" id="ARBA00023163"/>
    </source>
</evidence>
<dbReference type="AlphaFoldDB" id="A0AAU8JM50"/>
<evidence type="ECO:0000256" key="2">
    <source>
        <dbReference type="ARBA" id="ARBA00023082"/>
    </source>
</evidence>
<keyword evidence="2" id="KW-0731">Sigma factor</keyword>
<keyword evidence="1" id="KW-0805">Transcription regulation</keyword>
<dbReference type="Gene3D" id="1.10.1740.10">
    <property type="match status" value="1"/>
</dbReference>
<organism evidence="6">
    <name type="scientific">Planktothricoides raciborskii GIHE-MW2</name>
    <dbReference type="NCBI Taxonomy" id="2792601"/>
    <lineage>
        <taxon>Bacteria</taxon>
        <taxon>Bacillati</taxon>
        <taxon>Cyanobacteriota</taxon>
        <taxon>Cyanophyceae</taxon>
        <taxon>Oscillatoriophycideae</taxon>
        <taxon>Oscillatoriales</taxon>
        <taxon>Oscillatoriaceae</taxon>
        <taxon>Planktothricoides</taxon>
    </lineage>
</organism>
<keyword evidence="3" id="KW-0238">DNA-binding</keyword>
<name>A0AAU8JM50_9CYAN</name>
<dbReference type="Pfam" id="PF04542">
    <property type="entry name" value="Sigma70_r2"/>
    <property type="match status" value="1"/>
</dbReference>
<protein>
    <submittedName>
        <fullName evidence="6">RNA polymerase sigma factor</fullName>
    </submittedName>
</protein>
<evidence type="ECO:0000256" key="1">
    <source>
        <dbReference type="ARBA" id="ARBA00023015"/>
    </source>
</evidence>
<dbReference type="InterPro" id="IPR013325">
    <property type="entry name" value="RNA_pol_sigma_r2"/>
</dbReference>
<feature type="domain" description="RNA polymerase sigma-70 region 2" evidence="5">
    <location>
        <begin position="18"/>
        <end position="82"/>
    </location>
</feature>
<dbReference type="GO" id="GO:0003677">
    <property type="term" value="F:DNA binding"/>
    <property type="evidence" value="ECO:0007669"/>
    <property type="project" value="UniProtKB-KW"/>
</dbReference>
<evidence type="ECO:0000313" key="6">
    <source>
        <dbReference type="EMBL" id="XCM39098.1"/>
    </source>
</evidence>